<dbReference type="PROSITE" id="PS00455">
    <property type="entry name" value="AMP_BINDING"/>
    <property type="match status" value="1"/>
</dbReference>
<gene>
    <name evidence="19" type="ORF">DBRI00130_LOCUS7486</name>
</gene>
<organism evidence="19">
    <name type="scientific">Ditylum brightwellii</name>
    <dbReference type="NCBI Taxonomy" id="49249"/>
    <lineage>
        <taxon>Eukaryota</taxon>
        <taxon>Sar</taxon>
        <taxon>Stramenopiles</taxon>
        <taxon>Ochrophyta</taxon>
        <taxon>Bacillariophyta</taxon>
        <taxon>Mediophyceae</taxon>
        <taxon>Lithodesmiophycidae</taxon>
        <taxon>Lithodesmiales</taxon>
        <taxon>Lithodesmiaceae</taxon>
        <taxon>Ditylum</taxon>
    </lineage>
</organism>
<comment type="subcellular location">
    <subcellularLocation>
        <location evidence="1">Cell membrane</location>
        <topology evidence="1">Multi-pass membrane protein</topology>
    </subcellularLocation>
    <subcellularLocation>
        <location evidence="13">Peroxisome membrane</location>
    </subcellularLocation>
</comment>
<dbReference type="GO" id="GO:0004467">
    <property type="term" value="F:long-chain fatty acid-CoA ligase activity"/>
    <property type="evidence" value="ECO:0007669"/>
    <property type="project" value="TreeGrafter"/>
</dbReference>
<evidence type="ECO:0000256" key="6">
    <source>
        <dbReference type="ARBA" id="ARBA00022692"/>
    </source>
</evidence>
<dbReference type="Gene3D" id="3.30.300.30">
    <property type="match status" value="1"/>
</dbReference>
<dbReference type="Gene3D" id="3.40.50.12780">
    <property type="entry name" value="N-terminal domain of ligase-like"/>
    <property type="match status" value="1"/>
</dbReference>
<evidence type="ECO:0000256" key="1">
    <source>
        <dbReference type="ARBA" id="ARBA00004651"/>
    </source>
</evidence>
<evidence type="ECO:0000256" key="7">
    <source>
        <dbReference type="ARBA" id="ARBA00022741"/>
    </source>
</evidence>
<evidence type="ECO:0000256" key="17">
    <source>
        <dbReference type="ARBA" id="ARBA00078285"/>
    </source>
</evidence>
<evidence type="ECO:0000256" key="2">
    <source>
        <dbReference type="ARBA" id="ARBA00006432"/>
    </source>
</evidence>
<evidence type="ECO:0000256" key="14">
    <source>
        <dbReference type="ARBA" id="ARBA00051585"/>
    </source>
</evidence>
<comment type="function">
    <text evidence="15">Acyl-CoA synthetase required for both the import of long chain fatty acids (LCFAs) (C14-C18) and the activation very long chain fatty acids (VLCFAs) (C20-C26) by esterification of the fatty acids into metabolically active CoA-thioesters for subsequent degradation or incorporation into phospholipids. The transport and fatty acyl-CoA synthetase activities are genetically separable and are thus independent activities. Esterifies VLCFAs in the peroxisome matrix. The VLCFAs are actively transported into peroxisomes by a PXA1-PXA2 heterodimeric transporter in the peroxisomal membrane.</text>
</comment>
<dbReference type="Pfam" id="PF00501">
    <property type="entry name" value="AMP-binding"/>
    <property type="match status" value="1"/>
</dbReference>
<evidence type="ECO:0000313" key="19">
    <source>
        <dbReference type="EMBL" id="CAE4593040.1"/>
    </source>
</evidence>
<proteinExistence type="inferred from homology"/>
<evidence type="ECO:0000256" key="5">
    <source>
        <dbReference type="ARBA" id="ARBA00022598"/>
    </source>
</evidence>
<keyword evidence="4" id="KW-1003">Cell membrane</keyword>
<dbReference type="AlphaFoldDB" id="A0A7S4QSY3"/>
<evidence type="ECO:0000256" key="8">
    <source>
        <dbReference type="ARBA" id="ARBA00022840"/>
    </source>
</evidence>
<dbReference type="GO" id="GO:0005886">
    <property type="term" value="C:plasma membrane"/>
    <property type="evidence" value="ECO:0007669"/>
    <property type="project" value="UniProtKB-SubCell"/>
</dbReference>
<keyword evidence="9" id="KW-1133">Transmembrane helix</keyword>
<evidence type="ECO:0000256" key="3">
    <source>
        <dbReference type="ARBA" id="ARBA00022448"/>
    </source>
</evidence>
<dbReference type="GO" id="GO:0005324">
    <property type="term" value="F:long-chain fatty acid transmembrane transporter activity"/>
    <property type="evidence" value="ECO:0007669"/>
    <property type="project" value="TreeGrafter"/>
</dbReference>
<evidence type="ECO:0000256" key="11">
    <source>
        <dbReference type="ARBA" id="ARBA00023136"/>
    </source>
</evidence>
<evidence type="ECO:0000256" key="4">
    <source>
        <dbReference type="ARBA" id="ARBA00022475"/>
    </source>
</evidence>
<keyword evidence="3" id="KW-0813">Transport</keyword>
<keyword evidence="10" id="KW-0445">Lipid transport</keyword>
<accession>A0A7S4QSY3</accession>
<name>A0A7S4QSY3_9STRA</name>
<evidence type="ECO:0000256" key="10">
    <source>
        <dbReference type="ARBA" id="ARBA00023055"/>
    </source>
</evidence>
<dbReference type="GO" id="GO:0005789">
    <property type="term" value="C:endoplasmic reticulum membrane"/>
    <property type="evidence" value="ECO:0007669"/>
    <property type="project" value="TreeGrafter"/>
</dbReference>
<evidence type="ECO:0000259" key="18">
    <source>
        <dbReference type="Pfam" id="PF00501"/>
    </source>
</evidence>
<dbReference type="SUPFAM" id="SSF56801">
    <property type="entry name" value="Acetyl-CoA synthetase-like"/>
    <property type="match status" value="1"/>
</dbReference>
<evidence type="ECO:0000256" key="16">
    <source>
        <dbReference type="ARBA" id="ARBA00068795"/>
    </source>
</evidence>
<feature type="domain" description="AMP-dependent synthetase/ligase" evidence="18">
    <location>
        <begin position="44"/>
        <end position="380"/>
    </location>
</feature>
<evidence type="ECO:0000256" key="13">
    <source>
        <dbReference type="ARBA" id="ARBA00046271"/>
    </source>
</evidence>
<dbReference type="InterPro" id="IPR042099">
    <property type="entry name" value="ANL_N_sf"/>
</dbReference>
<evidence type="ECO:0000256" key="15">
    <source>
        <dbReference type="ARBA" id="ARBA00060276"/>
    </source>
</evidence>
<dbReference type="InterPro" id="IPR000873">
    <property type="entry name" value="AMP-dep_synth/lig_dom"/>
</dbReference>
<dbReference type="EMBL" id="HBNS01009281">
    <property type="protein sequence ID" value="CAE4593040.1"/>
    <property type="molecule type" value="Transcribed_RNA"/>
</dbReference>
<keyword evidence="7" id="KW-0547">Nucleotide-binding</keyword>
<dbReference type="InterPro" id="IPR020845">
    <property type="entry name" value="AMP-binding_CS"/>
</dbReference>
<dbReference type="InterPro" id="IPR045851">
    <property type="entry name" value="AMP-bd_C_sf"/>
</dbReference>
<dbReference type="GO" id="GO:0044539">
    <property type="term" value="P:long-chain fatty acid import into cell"/>
    <property type="evidence" value="ECO:0007669"/>
    <property type="project" value="TreeGrafter"/>
</dbReference>
<dbReference type="GO" id="GO:0005778">
    <property type="term" value="C:peroxisomal membrane"/>
    <property type="evidence" value="ECO:0007669"/>
    <property type="project" value="UniProtKB-SubCell"/>
</dbReference>
<dbReference type="GO" id="GO:0005524">
    <property type="term" value="F:ATP binding"/>
    <property type="evidence" value="ECO:0007669"/>
    <property type="project" value="UniProtKB-KW"/>
</dbReference>
<dbReference type="PANTHER" id="PTHR43107:SF22">
    <property type="entry name" value="VERY LONG-CHAIN ACYL-COA SYNTHETASE"/>
    <property type="match status" value="1"/>
</dbReference>
<keyword evidence="8" id="KW-0067">ATP-binding</keyword>
<comment type="similarity">
    <text evidence="2">Belongs to the ATP-dependent AMP-binding enzyme family.</text>
</comment>
<keyword evidence="6" id="KW-0812">Transmembrane</keyword>
<protein>
    <recommendedName>
        <fullName evidence="16">Very long-chain fatty acid transport protein</fullName>
    </recommendedName>
    <alternativeName>
        <fullName evidence="17">Very-long-chain acyl-CoA synthetase</fullName>
    </alternativeName>
</protein>
<keyword evidence="12" id="KW-0576">Peroxisome</keyword>
<evidence type="ECO:0000256" key="9">
    <source>
        <dbReference type="ARBA" id="ARBA00022989"/>
    </source>
</evidence>
<dbReference type="FunFam" id="3.40.50.12780:FF:000019">
    <property type="entry name" value="Long-chain fatty acid transporter"/>
    <property type="match status" value="1"/>
</dbReference>
<reference evidence="19" key="1">
    <citation type="submission" date="2021-01" db="EMBL/GenBank/DDBJ databases">
        <authorList>
            <person name="Corre E."/>
            <person name="Pelletier E."/>
            <person name="Niang G."/>
            <person name="Scheremetjew M."/>
            <person name="Finn R."/>
            <person name="Kale V."/>
            <person name="Holt S."/>
            <person name="Cochrane G."/>
            <person name="Meng A."/>
            <person name="Brown T."/>
            <person name="Cohen L."/>
        </authorList>
    </citation>
    <scope>NUCLEOTIDE SEQUENCE</scope>
    <source>
        <strain evidence="19">GSO104</strain>
    </source>
</reference>
<sequence length="637" mass="72533">MGGSISRFLRDVRFIWRMLSALKPVQQIAQQYDTWNIVSFWNKTCTNYKTNVALQFAGSSSKMNKMTFEELNGMSNRCANAALELGWNSGDVVGLYMSNCIEYVALMIGMAKIGITCSLLNTNIKGESLMHCIKESGVKRLICTFDHVDVIKDLIIQYQTHDDKLKKDDVYVLVRNDESGLTPSYGSTFHFKEFDDEEPSAIHRENVSAMDPFLYIFTSGTTGLPKAAKINHLRFFASSLIFVKLLQLQQKDVLYCPLPFYHSSAIVLGVGISWHTGCTFVFRDKFSTREFWNDCLTYNVTIVQYIGELCRYLLNAQSADIKEKMHCVRMAIGNGLRPDIWERFQSRFQIQQVAEFYAATEGNFGFINTENKVGAVGFLSPLIKKKHPGKIIKYDFETGGPYRDENGWCVPCQAGEVGELVGIIETKDVTRRFDGYTNRYDTEKKMIRNVFRKNDCYFRSGDLLWTDKEGYLYFHDRVGDTYRWKGENVSTTEVEATITTSLKEEVDECVAYGVSVPGCEGKAGMLLIKPAATISTGREGSFDLEHLFSVVKEKLPNYAQPQFIRLCGEEERIGVTGTFKYRKIQLVEEGFNPRNIAAAEVGEEAGRTIRLFFRDKKQFIPLDDTLYKRIISGEVQL</sequence>
<keyword evidence="11" id="KW-0472">Membrane</keyword>
<comment type="catalytic activity">
    <reaction evidence="14">
        <text>a very long-chain fatty acid + ATP + CoA = a very long-chain fatty acyl-CoA + AMP + diphosphate</text>
        <dbReference type="Rhea" id="RHEA:54536"/>
        <dbReference type="ChEBI" id="CHEBI:30616"/>
        <dbReference type="ChEBI" id="CHEBI:33019"/>
        <dbReference type="ChEBI" id="CHEBI:57287"/>
        <dbReference type="ChEBI" id="CHEBI:58950"/>
        <dbReference type="ChEBI" id="CHEBI:138261"/>
        <dbReference type="ChEBI" id="CHEBI:456215"/>
    </reaction>
</comment>
<evidence type="ECO:0000256" key="12">
    <source>
        <dbReference type="ARBA" id="ARBA00023140"/>
    </source>
</evidence>
<keyword evidence="5" id="KW-0436">Ligase</keyword>
<dbReference type="PANTHER" id="PTHR43107">
    <property type="entry name" value="LONG-CHAIN FATTY ACID TRANSPORT PROTEIN"/>
    <property type="match status" value="1"/>
</dbReference>